<evidence type="ECO:0008006" key="3">
    <source>
        <dbReference type="Google" id="ProtNLM"/>
    </source>
</evidence>
<protein>
    <recommendedName>
        <fullName evidence="3">DUF3164 family protein</fullName>
    </recommendedName>
</protein>
<keyword evidence="2" id="KW-1185">Reference proteome</keyword>
<dbReference type="EMBL" id="JAOZEW010000020">
    <property type="protein sequence ID" value="MCV9929493.1"/>
    <property type="molecule type" value="Genomic_DNA"/>
</dbReference>
<name>A0A9X2YWA9_9FLAO</name>
<dbReference type="Proteomes" id="UP001151079">
    <property type="component" value="Unassembled WGS sequence"/>
</dbReference>
<dbReference type="RefSeq" id="WP_264207579.1">
    <property type="nucleotide sequence ID" value="NZ_JAOZEW010000020.1"/>
</dbReference>
<comment type="caution">
    <text evidence="1">The sequence shown here is derived from an EMBL/GenBank/DDBJ whole genome shotgun (WGS) entry which is preliminary data.</text>
</comment>
<evidence type="ECO:0000313" key="1">
    <source>
        <dbReference type="EMBL" id="MCV9929493.1"/>
    </source>
</evidence>
<evidence type="ECO:0000313" key="2">
    <source>
        <dbReference type="Proteomes" id="UP001151079"/>
    </source>
</evidence>
<reference evidence="1" key="1">
    <citation type="submission" date="2022-10" db="EMBL/GenBank/DDBJ databases">
        <title>Two novel species of Flavobacterium.</title>
        <authorList>
            <person name="Liu Q."/>
            <person name="Xin Y.-H."/>
        </authorList>
    </citation>
    <scope>NUCLEOTIDE SEQUENCE</scope>
    <source>
        <strain evidence="1">LS1R49</strain>
    </source>
</reference>
<accession>A0A9X2YWA9</accession>
<sequence>MNKDKPTVTLADLTPEQRKELALEAKESIKAEREKKKGNYIAFKELGAEFIERNIAALTELHSVNENVILNVFKDFSPTLDIRKELYGIKDQDSFTTTLPDGSQSITIGYNVTISFDGTEPAGITKIKEYLATLSGNNVNAKKLSASLNLLLKPNGKTGMLKPNVVLQLKALREEYNDEGFDDGIEIIEKAQIFTRTTQYVRGWNYVTAENGQRKKLTFNFSV</sequence>
<proteinExistence type="predicted"/>
<gene>
    <name evidence="1" type="ORF">OIU83_17665</name>
</gene>
<dbReference type="AlphaFoldDB" id="A0A9X2YWA9"/>
<organism evidence="1 2">
    <name type="scientific">Flavobacterium shii</name>
    <dbReference type="NCBI Taxonomy" id="2987687"/>
    <lineage>
        <taxon>Bacteria</taxon>
        <taxon>Pseudomonadati</taxon>
        <taxon>Bacteroidota</taxon>
        <taxon>Flavobacteriia</taxon>
        <taxon>Flavobacteriales</taxon>
        <taxon>Flavobacteriaceae</taxon>
        <taxon>Flavobacterium</taxon>
    </lineage>
</organism>